<keyword evidence="3" id="KW-1185">Reference proteome</keyword>
<dbReference type="AlphaFoldDB" id="F7ZCX6"/>
<name>F7ZCX6_ROSLO</name>
<sequence>MPHLSYDAQALSRARVIAVLIPGALSRGDIFAPVQRWQEAGYGLATYRFPGLDSRPLSPALKIEKAAAEIADLASAHPDTPFRLLGFSTGAPIALSAAHRMRNDVKVAGLSPAVERGGGTETALRTTRLILSAAWRVRSVRLRTVWLEYYRLLLFGMPVLSDQTLSIRAAQIINGRADRIVFPEGGMPKAHMADLRRWRLPKDTAFEKGQIRFFHGLEDPVFSPQQVTHFARRIGGVPVTGYADQGHLMFASHLPVFDDIFDFFEGRPPRKGGGIAL</sequence>
<dbReference type="EMBL" id="CP002623">
    <property type="protein sequence ID" value="AEI95737.1"/>
    <property type="molecule type" value="Genomic_DNA"/>
</dbReference>
<dbReference type="InterPro" id="IPR029058">
    <property type="entry name" value="AB_hydrolase_fold"/>
</dbReference>
<evidence type="ECO:0000313" key="2">
    <source>
        <dbReference type="EMBL" id="AEI95737.1"/>
    </source>
</evidence>
<dbReference type="HOGENOM" id="CLU_1004306_0_0_5"/>
<dbReference type="Proteomes" id="UP000001353">
    <property type="component" value="Chromosome"/>
</dbReference>
<feature type="domain" description="Thioesterase" evidence="1">
    <location>
        <begin position="21"/>
        <end position="103"/>
    </location>
</feature>
<dbReference type="eggNOG" id="COG2267">
    <property type="taxonomic scope" value="Bacteria"/>
</dbReference>
<accession>F7ZCX6</accession>
<dbReference type="Gene3D" id="3.40.50.1820">
    <property type="entry name" value="alpha/beta hydrolase"/>
    <property type="match status" value="1"/>
</dbReference>
<reference evidence="2 3" key="1">
    <citation type="journal article" date="2011" name="BMC Genomics">
        <title>Comparative genome analysis and genome-guided physiological analysis of Roseobacter litoralis.</title>
        <authorList>
            <person name="Kalhoefer D."/>
            <person name="Thole S."/>
            <person name="Voget S."/>
            <person name="Lehmann R."/>
            <person name="Liesegang H."/>
            <person name="Wollher A."/>
            <person name="Daniel R."/>
            <person name="Simon M."/>
            <person name="Brinkhoff T."/>
        </authorList>
    </citation>
    <scope>NUCLEOTIDE SEQUENCE [LARGE SCALE GENOMIC DNA]</scope>
    <source>
        <strain evidence="3">ATCC 49566 / DSM 6996 / JCM 21268 / NBRC 15278 / OCh 149</strain>
    </source>
</reference>
<dbReference type="KEGG" id="rli:RLO149_c038330"/>
<evidence type="ECO:0000259" key="1">
    <source>
        <dbReference type="Pfam" id="PF00975"/>
    </source>
</evidence>
<gene>
    <name evidence="2" type="ordered locus">RLO149_c038330</name>
</gene>
<dbReference type="SUPFAM" id="SSF53474">
    <property type="entry name" value="alpha/beta-Hydrolases"/>
    <property type="match status" value="1"/>
</dbReference>
<evidence type="ECO:0000313" key="3">
    <source>
        <dbReference type="Proteomes" id="UP000001353"/>
    </source>
</evidence>
<proteinExistence type="predicted"/>
<dbReference type="Pfam" id="PF00975">
    <property type="entry name" value="Thioesterase"/>
    <property type="match status" value="1"/>
</dbReference>
<organism evidence="2 3">
    <name type="scientific">Roseobacter litoralis (strain ATCC 49566 / DSM 6996 / JCM 21268 / NBRC 15278 / OCh 149)</name>
    <dbReference type="NCBI Taxonomy" id="391595"/>
    <lineage>
        <taxon>Bacteria</taxon>
        <taxon>Pseudomonadati</taxon>
        <taxon>Pseudomonadota</taxon>
        <taxon>Alphaproteobacteria</taxon>
        <taxon>Rhodobacterales</taxon>
        <taxon>Roseobacteraceae</taxon>
        <taxon>Roseobacter</taxon>
    </lineage>
</organism>
<dbReference type="InterPro" id="IPR001031">
    <property type="entry name" value="Thioesterase"/>
</dbReference>
<protein>
    <recommendedName>
        <fullName evidence="1">Thioesterase domain-containing protein</fullName>
    </recommendedName>
</protein>
<dbReference type="STRING" id="391595.RLO149_c038330"/>